<dbReference type="Gene3D" id="2.60.40.640">
    <property type="match status" value="1"/>
</dbReference>
<reference evidence="4" key="1">
    <citation type="submission" date="2015-06" db="EMBL/GenBank/DDBJ databases">
        <title>Expansion of signal transduction pathways in fungi by whole-genome duplication.</title>
        <authorList>
            <consortium name="DOE Joint Genome Institute"/>
            <person name="Corrochano L.M."/>
            <person name="Kuo A."/>
            <person name="Marcet-Houben M."/>
            <person name="Polaino S."/>
            <person name="Salamov A."/>
            <person name="Villalobos J.M."/>
            <person name="Alvarez M.I."/>
            <person name="Avalos J."/>
            <person name="Benito E.P."/>
            <person name="Benoit I."/>
            <person name="Burger G."/>
            <person name="Camino L.P."/>
            <person name="Canovas D."/>
            <person name="Cerda-Olmedo E."/>
            <person name="Cheng J.-F."/>
            <person name="Dominguez A."/>
            <person name="Elias M."/>
            <person name="Eslava A.P."/>
            <person name="Glaser F."/>
            <person name="Grimwood J."/>
            <person name="Gutierrez G."/>
            <person name="Heitman J."/>
            <person name="Henrissat B."/>
            <person name="Iturriaga E.A."/>
            <person name="Lang B.F."/>
            <person name="Lavin J.L."/>
            <person name="Lee S."/>
            <person name="Li W."/>
            <person name="Lindquist E."/>
            <person name="Lopez-Garcia S."/>
            <person name="Luque E.M."/>
            <person name="Marcos A.T."/>
            <person name="Martin J."/>
            <person name="McCluskey K."/>
            <person name="Medina H.R."/>
            <person name="Miralles-Duran A."/>
            <person name="Miyazaki A."/>
            <person name="Munoz-Torres E."/>
            <person name="Oguiza J.A."/>
            <person name="Ohm R."/>
            <person name="Olmedo M."/>
            <person name="Orejas M."/>
            <person name="Ortiz-Castellanos L."/>
            <person name="Pisabarro A.G."/>
            <person name="Rodriguez-Romero J."/>
            <person name="Ruiz-Herrera J."/>
            <person name="Ruiz-Vazquez R."/>
            <person name="Sanz C."/>
            <person name="Schackwitz W."/>
            <person name="Schmutz J."/>
            <person name="Shahriari M."/>
            <person name="Shelest E."/>
            <person name="Silva-Franco F."/>
            <person name="Soanes D."/>
            <person name="Syed K."/>
            <person name="Tagua V.G."/>
            <person name="Talbot N.J."/>
            <person name="Thon M."/>
            <person name="De vries R.P."/>
            <person name="Wiebenga A."/>
            <person name="Yadav J.S."/>
            <person name="Braun E.L."/>
            <person name="Baker S."/>
            <person name="Garre V."/>
            <person name="Horwitz B."/>
            <person name="Torres-Martinez S."/>
            <person name="Idnurm A."/>
            <person name="Herrera-Estrella A."/>
            <person name="Gabaldon T."/>
            <person name="Grigoriev I.V."/>
        </authorList>
    </citation>
    <scope>NUCLEOTIDE SEQUENCE [LARGE SCALE GENOMIC DNA]</scope>
    <source>
        <strain evidence="4">NRRL 1555(-)</strain>
    </source>
</reference>
<dbReference type="PANTHER" id="PTHR11188:SF17">
    <property type="entry name" value="FI21816P1"/>
    <property type="match status" value="1"/>
</dbReference>
<proteinExistence type="predicted"/>
<name>A0A167PM34_PHYB8</name>
<protein>
    <submittedName>
        <fullName evidence="3">Uncharacterized protein</fullName>
    </submittedName>
</protein>
<evidence type="ECO:0000313" key="3">
    <source>
        <dbReference type="EMBL" id="OAD78197.1"/>
    </source>
</evidence>
<dbReference type="VEuPathDB" id="FungiDB:PHYBLDRAFT_163318"/>
<dbReference type="Proteomes" id="UP000077315">
    <property type="component" value="Unassembled WGS sequence"/>
</dbReference>
<dbReference type="InterPro" id="IPR014752">
    <property type="entry name" value="Arrestin-like_C"/>
</dbReference>
<dbReference type="Pfam" id="PF00339">
    <property type="entry name" value="Arrestin_N"/>
    <property type="match status" value="1"/>
</dbReference>
<dbReference type="Pfam" id="PF02752">
    <property type="entry name" value="Arrestin_C"/>
    <property type="match status" value="1"/>
</dbReference>
<evidence type="ECO:0000259" key="1">
    <source>
        <dbReference type="Pfam" id="PF00339"/>
    </source>
</evidence>
<organism evidence="3 4">
    <name type="scientific">Phycomyces blakesleeanus (strain ATCC 8743b / DSM 1359 / FGSC 10004 / NBRC 33097 / NRRL 1555)</name>
    <dbReference type="NCBI Taxonomy" id="763407"/>
    <lineage>
        <taxon>Eukaryota</taxon>
        <taxon>Fungi</taxon>
        <taxon>Fungi incertae sedis</taxon>
        <taxon>Mucoromycota</taxon>
        <taxon>Mucoromycotina</taxon>
        <taxon>Mucoromycetes</taxon>
        <taxon>Mucorales</taxon>
        <taxon>Phycomycetaceae</taxon>
        <taxon>Phycomyces</taxon>
    </lineage>
</organism>
<dbReference type="PANTHER" id="PTHR11188">
    <property type="entry name" value="ARRESTIN DOMAIN CONTAINING PROTEIN"/>
    <property type="match status" value="1"/>
</dbReference>
<dbReference type="EMBL" id="KV440973">
    <property type="protein sequence ID" value="OAD78197.1"/>
    <property type="molecule type" value="Genomic_DNA"/>
</dbReference>
<evidence type="ECO:0000259" key="2">
    <source>
        <dbReference type="Pfam" id="PF02752"/>
    </source>
</evidence>
<feature type="domain" description="Arrestin C-terminal-like" evidence="2">
    <location>
        <begin position="185"/>
        <end position="346"/>
    </location>
</feature>
<dbReference type="InterPro" id="IPR014756">
    <property type="entry name" value="Ig_E-set"/>
</dbReference>
<dbReference type="InterPro" id="IPR011021">
    <property type="entry name" value="Arrestin-like_N"/>
</dbReference>
<keyword evidence="4" id="KW-1185">Reference proteome</keyword>
<sequence>MPVPFFPASKHLTIELAEPVTILRGPPTDPATHVLRGEVELVLSKPIHACDVIVQLVGRSYMLWPEGLGSRGKVYHEKTIHEQNLILQTLPEDQSVMIPAGLNRWPFTFLLPNTMVETIEDEIAKVYYYVNATVHRNGLGTNIRCRRNIMLLRTLTSSDASLISYALPSPSIVVDRKFDACDATICIDKAIASSGTQFPISVILAPHLKHVHLESIAIVLTERRVYQLPEFNAYRKESHDYKLQLTSVTNLEDPSLALNGLVPCSDVPLTHLRRALAAKNAHIPLSNPFQHRFIFTLPNCLTLNHTTFFSQMKFNHNLRIHIELSVPDSSERVQIHLDTPITILDCRLKEEFATLPTYKEALSDPMVDAQNTLEKPGFFLCPCYLDFKKKSRQAGRQEWMMVRQNGGAPMQPPPPYSFSR</sequence>
<dbReference type="GO" id="GO:0070086">
    <property type="term" value="P:ubiquitin-dependent endocytosis"/>
    <property type="evidence" value="ECO:0007669"/>
    <property type="project" value="TreeGrafter"/>
</dbReference>
<dbReference type="GO" id="GO:0030674">
    <property type="term" value="F:protein-macromolecule adaptor activity"/>
    <property type="evidence" value="ECO:0007669"/>
    <property type="project" value="TreeGrafter"/>
</dbReference>
<dbReference type="InterPro" id="IPR011022">
    <property type="entry name" value="Arrestin_C-like"/>
</dbReference>
<dbReference type="STRING" id="763407.A0A167PM34"/>
<dbReference type="SUPFAM" id="SSF81296">
    <property type="entry name" value="E set domains"/>
    <property type="match status" value="1"/>
</dbReference>
<dbReference type="GeneID" id="28995678"/>
<dbReference type="GO" id="GO:0005886">
    <property type="term" value="C:plasma membrane"/>
    <property type="evidence" value="ECO:0007669"/>
    <property type="project" value="TreeGrafter"/>
</dbReference>
<dbReference type="RefSeq" id="XP_018296237.1">
    <property type="nucleotide sequence ID" value="XM_018434772.1"/>
</dbReference>
<dbReference type="AlphaFoldDB" id="A0A167PM34"/>
<dbReference type="GO" id="GO:0031625">
    <property type="term" value="F:ubiquitin protein ligase binding"/>
    <property type="evidence" value="ECO:0007669"/>
    <property type="project" value="TreeGrafter"/>
</dbReference>
<dbReference type="InterPro" id="IPR050357">
    <property type="entry name" value="Arrestin_domain-protein"/>
</dbReference>
<accession>A0A167PM34</accession>
<dbReference type="OrthoDB" id="2333384at2759"/>
<gene>
    <name evidence="3" type="ORF">PHYBLDRAFT_163318</name>
</gene>
<feature type="domain" description="Arrestin-like N-terminal" evidence="1">
    <location>
        <begin position="34"/>
        <end position="155"/>
    </location>
</feature>
<dbReference type="InParanoid" id="A0A167PM34"/>
<evidence type="ECO:0000313" key="4">
    <source>
        <dbReference type="Proteomes" id="UP000077315"/>
    </source>
</evidence>
<dbReference type="GO" id="GO:0005829">
    <property type="term" value="C:cytosol"/>
    <property type="evidence" value="ECO:0007669"/>
    <property type="project" value="TreeGrafter"/>
</dbReference>